<gene>
    <name evidence="3" type="ORF">SAMN04490239_0443</name>
</gene>
<organism evidence="3 4">
    <name type="scientific">Rhodococcus koreensis</name>
    <dbReference type="NCBI Taxonomy" id="99653"/>
    <lineage>
        <taxon>Bacteria</taxon>
        <taxon>Bacillati</taxon>
        <taxon>Actinomycetota</taxon>
        <taxon>Actinomycetes</taxon>
        <taxon>Mycobacteriales</taxon>
        <taxon>Nocardiaceae</taxon>
        <taxon>Rhodococcus</taxon>
    </lineage>
</organism>
<keyword evidence="3" id="KW-0645">Protease</keyword>
<evidence type="ECO:0000313" key="3">
    <source>
        <dbReference type="EMBL" id="SEB31819.1"/>
    </source>
</evidence>
<dbReference type="SMART" id="SM00244">
    <property type="entry name" value="PHB"/>
    <property type="match status" value="1"/>
</dbReference>
<feature type="domain" description="Band 7" evidence="2">
    <location>
        <begin position="19"/>
        <end position="176"/>
    </location>
</feature>
<proteinExistence type="inferred from homology"/>
<comment type="similarity">
    <text evidence="1">Belongs to the band 7/mec-2 family.</text>
</comment>
<keyword evidence="3" id="KW-0378">Hydrolase</keyword>
<dbReference type="FunFam" id="3.30.479.30:FF:000004">
    <property type="entry name" value="Putative membrane protease family, stomatin"/>
    <property type="match status" value="1"/>
</dbReference>
<dbReference type="GO" id="GO:0098552">
    <property type="term" value="C:side of membrane"/>
    <property type="evidence" value="ECO:0007669"/>
    <property type="project" value="UniProtKB-ARBA"/>
</dbReference>
<dbReference type="GO" id="GO:0005886">
    <property type="term" value="C:plasma membrane"/>
    <property type="evidence" value="ECO:0007669"/>
    <property type="project" value="InterPro"/>
</dbReference>
<evidence type="ECO:0000259" key="2">
    <source>
        <dbReference type="SMART" id="SM00244"/>
    </source>
</evidence>
<dbReference type="RefSeq" id="WP_072951261.1">
    <property type="nucleotide sequence ID" value="NZ_FNSV01000002.1"/>
</dbReference>
<keyword evidence="4" id="KW-1185">Reference proteome</keyword>
<dbReference type="InterPro" id="IPR036013">
    <property type="entry name" value="Band_7/SPFH_dom_sf"/>
</dbReference>
<protein>
    <submittedName>
        <fullName evidence="3">Regulator of protease activity HflC, stomatin/prohibitin superfamily</fullName>
    </submittedName>
</protein>
<name>A0A1H4ICK9_9NOCA</name>
<dbReference type="PRINTS" id="PR00721">
    <property type="entry name" value="STOMATIN"/>
</dbReference>
<sequence>MSAVIILAVVVTLGLLLALSIRVVNQYERGVHFRLGKIIGVREPILTLIVPVVDQLSKMSMRIVTLPIHSRGIITRDNVSVDIAAVAYLRVVDARKSVVVMGNVGSAINQITHTTLRYVVGQHSVDETLSGTTVINGSIRQILDTTTLEWGVQVTLVELKDIQLADSMKWAMPRGAEREKRAEIIAAEGEAKAAAALGTASDSMIAHPLAWQLRNLQTAAELGVEKDTTGVFPAPLMSASGELGSFLSRESTAASPVVDPQAVWTDCAPTPLAMSA</sequence>
<dbReference type="OrthoDB" id="9809197at2"/>
<dbReference type="AlphaFoldDB" id="A0A1H4ICK9"/>
<dbReference type="GO" id="GO:0006508">
    <property type="term" value="P:proteolysis"/>
    <property type="evidence" value="ECO:0007669"/>
    <property type="project" value="UniProtKB-KW"/>
</dbReference>
<dbReference type="GO" id="GO:0008233">
    <property type="term" value="F:peptidase activity"/>
    <property type="evidence" value="ECO:0007669"/>
    <property type="project" value="UniProtKB-KW"/>
</dbReference>
<evidence type="ECO:0000313" key="4">
    <source>
        <dbReference type="Proteomes" id="UP000183561"/>
    </source>
</evidence>
<dbReference type="Proteomes" id="UP000183561">
    <property type="component" value="Unassembled WGS sequence"/>
</dbReference>
<dbReference type="InterPro" id="IPR001972">
    <property type="entry name" value="Stomatin_HflK_fam"/>
</dbReference>
<dbReference type="EMBL" id="FNSV01000002">
    <property type="protein sequence ID" value="SEB31819.1"/>
    <property type="molecule type" value="Genomic_DNA"/>
</dbReference>
<dbReference type="Gene3D" id="6.10.250.2090">
    <property type="match status" value="1"/>
</dbReference>
<dbReference type="InterPro" id="IPR043202">
    <property type="entry name" value="Band-7_stomatin-like"/>
</dbReference>
<dbReference type="PANTHER" id="PTHR10264">
    <property type="entry name" value="BAND 7 PROTEIN-RELATED"/>
    <property type="match status" value="1"/>
</dbReference>
<dbReference type="PANTHER" id="PTHR10264:SF19">
    <property type="entry name" value="AT06885P-RELATED"/>
    <property type="match status" value="1"/>
</dbReference>
<dbReference type="Pfam" id="PF01145">
    <property type="entry name" value="Band_7"/>
    <property type="match status" value="1"/>
</dbReference>
<accession>A0A1H4ICK9</accession>
<dbReference type="SUPFAM" id="SSF117892">
    <property type="entry name" value="Band 7/SPFH domain"/>
    <property type="match status" value="1"/>
</dbReference>
<evidence type="ECO:0000256" key="1">
    <source>
        <dbReference type="ARBA" id="ARBA00008164"/>
    </source>
</evidence>
<dbReference type="Gene3D" id="3.30.479.30">
    <property type="entry name" value="Band 7 domain"/>
    <property type="match status" value="1"/>
</dbReference>
<reference evidence="4" key="1">
    <citation type="submission" date="2016-10" db="EMBL/GenBank/DDBJ databases">
        <authorList>
            <person name="Varghese N."/>
            <person name="Submissions S."/>
        </authorList>
    </citation>
    <scope>NUCLEOTIDE SEQUENCE [LARGE SCALE GENOMIC DNA]</scope>
    <source>
        <strain evidence="4">DSM 44498</strain>
    </source>
</reference>
<dbReference type="InterPro" id="IPR001107">
    <property type="entry name" value="Band_7"/>
</dbReference>